<organism evidence="1">
    <name type="scientific">Eggerthella guodeyinii</name>
    <dbReference type="NCBI Taxonomy" id="2690837"/>
    <lineage>
        <taxon>Bacteria</taxon>
        <taxon>Bacillati</taxon>
        <taxon>Actinomycetota</taxon>
        <taxon>Coriobacteriia</taxon>
        <taxon>Eggerthellales</taxon>
        <taxon>Eggerthellaceae</taxon>
        <taxon>Eggerthella</taxon>
    </lineage>
</organism>
<evidence type="ECO:0008006" key="3">
    <source>
        <dbReference type="Google" id="ProtNLM"/>
    </source>
</evidence>
<proteinExistence type="predicted"/>
<reference evidence="1" key="1">
    <citation type="submission" date="2020-10" db="EMBL/GenBank/DDBJ databases">
        <title>Eggerthella sp. nov., isolated from human feces.</title>
        <authorList>
            <person name="Yajun G."/>
        </authorList>
    </citation>
    <scope>NUCLEOTIDE SEQUENCE [LARGE SCALE GENOMIC DNA]</scope>
    <source>
        <strain evidence="1 2">HF-1101</strain>
    </source>
</reference>
<dbReference type="AlphaFoldDB" id="A0A6L7IRI8"/>
<gene>
    <name evidence="1" type="ORF">GS424_017420</name>
</gene>
<dbReference type="EMBL" id="CP063310">
    <property type="protein sequence ID" value="QOS68231.1"/>
    <property type="molecule type" value="Genomic_DNA"/>
</dbReference>
<evidence type="ECO:0000313" key="1">
    <source>
        <dbReference type="EMBL" id="QOS68231.1"/>
    </source>
</evidence>
<sequence>MSVFIGYRSAYEYWRTNDALPASVPSRAHPSCGVRASGLPDELEGFGTPLHVVVAQANDRVRTGDPVCHVWNAGFPAGSFVKLRDGAYISSPERSFMEMAAELSLVELIRYGYVLCSGYAYDKGESGFRARAPLASVRSLQRFVEKSHGRTGLNKAVRAMRFIADASASPMETNLTMALCLPRMIGGYGLDIPELNLRIEVRTKGLVPRDHFKCDLYWRRQRVAVEYDSREHHSGVEAETKDSARRSALLSQGVTVVSITPDQFFDARKFDEAARAVAKLLGKRLPANEAAWMMRRYRLRHELLQDTRQGWPR</sequence>
<protein>
    <recommendedName>
        <fullName evidence="3">DUF559 domain-containing protein</fullName>
    </recommendedName>
</protein>
<accession>A0A6L7IRI8</accession>
<name>A0A6L7IRI8_9ACTN</name>
<dbReference type="KEGG" id="egd:GS424_017420"/>
<dbReference type="Gene3D" id="3.40.960.10">
    <property type="entry name" value="VSR Endonuclease"/>
    <property type="match status" value="1"/>
</dbReference>
<dbReference type="RefSeq" id="WP_160940886.1">
    <property type="nucleotide sequence ID" value="NZ_CP063310.1"/>
</dbReference>
<evidence type="ECO:0000313" key="2">
    <source>
        <dbReference type="Proteomes" id="UP000478463"/>
    </source>
</evidence>
<dbReference type="Proteomes" id="UP000478463">
    <property type="component" value="Chromosome"/>
</dbReference>